<comment type="caution">
    <text evidence="2">The sequence shown here is derived from an EMBL/GenBank/DDBJ whole genome shotgun (WGS) entry which is preliminary data.</text>
</comment>
<evidence type="ECO:0000256" key="1">
    <source>
        <dbReference type="SAM" id="MobiDB-lite"/>
    </source>
</evidence>
<name>A0A7J6XW97_TRYCR</name>
<feature type="region of interest" description="Disordered" evidence="1">
    <location>
        <begin position="74"/>
        <end position="111"/>
    </location>
</feature>
<sequence length="316" mass="33725">MLLNGFPRPRCWAIHSALRLHGIRSAPAPAMLIGVPFRYGIAAAPNLTPSSTEPSVHPSRRFLLAVATGLCVRSGGRSSGHKPVAGPRRGHLQRHHRGRRGQRASVRSAGRGAMMKPRGFLAGCCGWRTMEAIKRKAPPRVSHRSAYRRPRAGTASGRGCSFASNTASSTLLPLGVRVTILLAWYCAGSGLQWGVGEASQHHALTPCVASACGSAMYTALSVSLLVPHAKDKIVASWSGRCFDSSWRCATCAHSTRILELDVQKSRHALHSGRGVLISEAQWGRVAGAEESVPHPAGGCLHEVFSGPLRNGTQAFF</sequence>
<dbReference type="Proteomes" id="UP000583944">
    <property type="component" value="Unassembled WGS sequence"/>
</dbReference>
<accession>A0A7J6XW97</accession>
<organism evidence="2 3">
    <name type="scientific">Trypanosoma cruzi</name>
    <dbReference type="NCBI Taxonomy" id="5693"/>
    <lineage>
        <taxon>Eukaryota</taxon>
        <taxon>Discoba</taxon>
        <taxon>Euglenozoa</taxon>
        <taxon>Kinetoplastea</taxon>
        <taxon>Metakinetoplastina</taxon>
        <taxon>Trypanosomatida</taxon>
        <taxon>Trypanosomatidae</taxon>
        <taxon>Trypanosoma</taxon>
        <taxon>Schizotrypanum</taxon>
    </lineage>
</organism>
<evidence type="ECO:0000313" key="2">
    <source>
        <dbReference type="EMBL" id="KAF5218697.1"/>
    </source>
</evidence>
<evidence type="ECO:0000313" key="3">
    <source>
        <dbReference type="Proteomes" id="UP000583944"/>
    </source>
</evidence>
<dbReference type="AlphaFoldDB" id="A0A7J6XW97"/>
<gene>
    <name evidence="2" type="ORF">ECC02_008333</name>
</gene>
<feature type="compositionally biased region" description="Basic residues" evidence="1">
    <location>
        <begin position="88"/>
        <end position="102"/>
    </location>
</feature>
<reference evidence="2 3" key="1">
    <citation type="journal article" date="2019" name="Genome Biol. Evol.">
        <title>Nanopore Sequencing Significantly Improves Genome Assembly of the Protozoan Parasite Trypanosoma cruzi.</title>
        <authorList>
            <person name="Diaz-Viraque F."/>
            <person name="Pita S."/>
            <person name="Greif G."/>
            <person name="de Souza R.C.M."/>
            <person name="Iraola G."/>
            <person name="Robello C."/>
        </authorList>
    </citation>
    <scope>NUCLEOTIDE SEQUENCE [LARGE SCALE GENOMIC DNA]</scope>
    <source>
        <strain evidence="2 3">Berenice</strain>
    </source>
</reference>
<protein>
    <submittedName>
        <fullName evidence="2">Uncharacterized protein</fullName>
    </submittedName>
</protein>
<proteinExistence type="predicted"/>
<dbReference type="EMBL" id="JABDHM010000088">
    <property type="protein sequence ID" value="KAF5218697.1"/>
    <property type="molecule type" value="Genomic_DNA"/>
</dbReference>
<dbReference type="VEuPathDB" id="TriTrypDB:ECC02_008333"/>